<keyword evidence="6" id="KW-0378">Hydrolase</keyword>
<dbReference type="Pfam" id="PF20620">
    <property type="entry name" value="DUF6805"/>
    <property type="match status" value="1"/>
</dbReference>
<dbReference type="EMBL" id="BMIU01000002">
    <property type="protein sequence ID" value="GGF22148.1"/>
    <property type="molecule type" value="Genomic_DNA"/>
</dbReference>
<evidence type="ECO:0000313" key="6">
    <source>
        <dbReference type="EMBL" id="GGF22148.1"/>
    </source>
</evidence>
<organism evidence="6 7">
    <name type="scientific">Echinicola rosea</name>
    <dbReference type="NCBI Taxonomy" id="1807691"/>
    <lineage>
        <taxon>Bacteria</taxon>
        <taxon>Pseudomonadati</taxon>
        <taxon>Bacteroidota</taxon>
        <taxon>Cytophagia</taxon>
        <taxon>Cytophagales</taxon>
        <taxon>Cyclobacteriaceae</taxon>
        <taxon>Echinicola</taxon>
    </lineage>
</organism>
<sequence>MYKHMKKIISGLLVLGGSQLAMAQQPQVELFGLDQVTLSPSPFFDAQQVDMTYMKAMDVDRLLAPYMLEAGLDWPAERYPNWENTGLDGHIGGHYLSALAMMYASTGDEEMKQRMDYMVEQLAIAQEKNGNGYVGGIPGGMAMWEEIGQGKIDAGGFSLNQKWVPLYNIHKIYAGLRDAYWIGKNEQAKTMLIDLTDWFYELTKGFSGEQFQQMLISEHGGLNEVFADVAAITGEDKYLELAKKMSHELVLDPLERQEDQLTGMHANTQIPKVIGFQRIAQEANLTEWQDAADFFWHTVVENRSVAIGGNSVREHFHPVDDFSPMVSSNQGPETCNTYNMLRLSEQLFMSNPQAEYVDFFERGLYNHILSSQHPEKGGFVYFTPMRPEHYRVYSQPQLGFWCCVGSGLENHAKYGEFIYAHSDEALYINLFIPSELHWDEKGMVLKQHNDFPEEQGSTFTFDLKKSQKMAVKLRYPSWVEKGALAVSVNDRPIEVEAAPSSYVTIDRKWKDGDRLEVKLPMNMQWEQLPDGSDWGAFVYGPIVLAATEGTDNMPGLFADDSRMGHVAAGKMIPLAETPVLVSEGTRPEDLALPSSSPMQFELASVDADENAYTLRPFYQVHDVRYQVYWPISNPDNVTATRSAIGEKDELMLALERATVDQVATGEQQPESDHFFKGEHTLSGNTEGYFWRSTTDWFSYELKNNDRQGKKLRMVFPAKVNGNTFDILINGEVFQEVRLETKEGSSQEIDYPLPASLQKEEHLVLEFRAKNGQPTERIYYVRIMK</sequence>
<comment type="caution">
    <text evidence="6">The sequence shown here is derived from an EMBL/GenBank/DDBJ whole genome shotgun (WGS) entry which is preliminary data.</text>
</comment>
<evidence type="ECO:0000256" key="1">
    <source>
        <dbReference type="SAM" id="SignalP"/>
    </source>
</evidence>
<dbReference type="InterPro" id="IPR012878">
    <property type="entry name" value="Beta-AFase-like_GH127_cat"/>
</dbReference>
<feature type="chain" id="PRO_5046456267" evidence="1">
    <location>
        <begin position="24"/>
        <end position="784"/>
    </location>
</feature>
<accession>A0ABQ1UPG8</accession>
<dbReference type="InterPro" id="IPR046544">
    <property type="entry name" value="GH146_SB_dom"/>
</dbReference>
<dbReference type="SUPFAM" id="SSF48208">
    <property type="entry name" value="Six-hairpin glycosidases"/>
    <property type="match status" value="1"/>
</dbReference>
<dbReference type="Pfam" id="PF07944">
    <property type="entry name" value="Beta-AFase-like_GH127_cat"/>
    <property type="match status" value="1"/>
</dbReference>
<gene>
    <name evidence="6" type="ORF">GCM10011339_07820</name>
</gene>
<evidence type="ECO:0000313" key="7">
    <source>
        <dbReference type="Proteomes" id="UP000647339"/>
    </source>
</evidence>
<dbReference type="InterPro" id="IPR008928">
    <property type="entry name" value="6-hairpin_glycosidase_sf"/>
</dbReference>
<dbReference type="InterPro" id="IPR032275">
    <property type="entry name" value="DUF4986"/>
</dbReference>
<protein>
    <submittedName>
        <fullName evidence="6">Glycosyl hydrolase</fullName>
    </submittedName>
</protein>
<reference evidence="7" key="1">
    <citation type="journal article" date="2019" name="Int. J. Syst. Evol. Microbiol.">
        <title>The Global Catalogue of Microorganisms (GCM) 10K type strain sequencing project: providing services to taxonomists for standard genome sequencing and annotation.</title>
        <authorList>
            <consortium name="The Broad Institute Genomics Platform"/>
            <consortium name="The Broad Institute Genome Sequencing Center for Infectious Disease"/>
            <person name="Wu L."/>
            <person name="Ma J."/>
        </authorList>
    </citation>
    <scope>NUCLEOTIDE SEQUENCE [LARGE SCALE GENOMIC DNA]</scope>
    <source>
        <strain evidence="7">CGMCC 1.15407</strain>
    </source>
</reference>
<keyword evidence="7" id="KW-1185">Reference proteome</keyword>
<dbReference type="PANTHER" id="PTHR31151">
    <property type="entry name" value="PROLINE-TRNA LIGASE (DUF1680)"/>
    <property type="match status" value="1"/>
</dbReference>
<evidence type="ECO:0000259" key="3">
    <source>
        <dbReference type="Pfam" id="PF16375"/>
    </source>
</evidence>
<dbReference type="PANTHER" id="PTHR31151:SF0">
    <property type="entry name" value="PROLINE-TRNA LIGASE (DUF1680)"/>
    <property type="match status" value="1"/>
</dbReference>
<dbReference type="Pfam" id="PF20736">
    <property type="entry name" value="Glyco_hydro127M"/>
    <property type="match status" value="1"/>
</dbReference>
<dbReference type="Proteomes" id="UP000647339">
    <property type="component" value="Unassembled WGS sequence"/>
</dbReference>
<evidence type="ECO:0000259" key="5">
    <source>
        <dbReference type="Pfam" id="PF20736"/>
    </source>
</evidence>
<name>A0ABQ1UPG8_9BACT</name>
<proteinExistence type="predicted"/>
<evidence type="ECO:0000259" key="4">
    <source>
        <dbReference type="Pfam" id="PF20620"/>
    </source>
</evidence>
<feature type="domain" description="Non-reducing end beta-L-arabinofuranosidase-like GH127 middle" evidence="5">
    <location>
        <begin position="426"/>
        <end position="521"/>
    </location>
</feature>
<dbReference type="Pfam" id="PF16375">
    <property type="entry name" value="DUF4986"/>
    <property type="match status" value="1"/>
</dbReference>
<evidence type="ECO:0000259" key="2">
    <source>
        <dbReference type="Pfam" id="PF07944"/>
    </source>
</evidence>
<feature type="domain" description="Non-reducing end beta-L-arabinofuranosidase-like GH127 catalytic" evidence="2">
    <location>
        <begin position="35"/>
        <end position="416"/>
    </location>
</feature>
<feature type="signal peptide" evidence="1">
    <location>
        <begin position="1"/>
        <end position="23"/>
    </location>
</feature>
<feature type="domain" description="DUF4986" evidence="3">
    <location>
        <begin position="549"/>
        <end position="629"/>
    </location>
</feature>
<dbReference type="GO" id="GO:0016787">
    <property type="term" value="F:hydrolase activity"/>
    <property type="evidence" value="ECO:0007669"/>
    <property type="project" value="UniProtKB-KW"/>
</dbReference>
<dbReference type="InterPro" id="IPR049046">
    <property type="entry name" value="Beta-AFase-like_GH127_middle"/>
</dbReference>
<keyword evidence="1" id="KW-0732">Signal</keyword>
<feature type="domain" description="Glycoside hydrolase GH146 substrate-binding" evidence="4">
    <location>
        <begin position="653"/>
        <end position="783"/>
    </location>
</feature>